<name>A0A401J4G2_SPHXE</name>
<dbReference type="InterPro" id="IPR000847">
    <property type="entry name" value="LysR_HTH_N"/>
</dbReference>
<dbReference type="InterPro" id="IPR036390">
    <property type="entry name" value="WH_DNA-bd_sf"/>
</dbReference>
<evidence type="ECO:0000256" key="4">
    <source>
        <dbReference type="ARBA" id="ARBA00023163"/>
    </source>
</evidence>
<dbReference type="SUPFAM" id="SSF53850">
    <property type="entry name" value="Periplasmic binding protein-like II"/>
    <property type="match status" value="1"/>
</dbReference>
<dbReference type="PANTHER" id="PTHR30346:SF0">
    <property type="entry name" value="HCA OPERON TRANSCRIPTIONAL ACTIVATOR HCAR"/>
    <property type="match status" value="1"/>
</dbReference>
<evidence type="ECO:0000313" key="7">
    <source>
        <dbReference type="Proteomes" id="UP000290975"/>
    </source>
</evidence>
<keyword evidence="4" id="KW-0804">Transcription</keyword>
<dbReference type="Pfam" id="PF03466">
    <property type="entry name" value="LysR_substrate"/>
    <property type="match status" value="1"/>
</dbReference>
<dbReference type="InterPro" id="IPR005119">
    <property type="entry name" value="LysR_subst-bd"/>
</dbReference>
<gene>
    <name evidence="6" type="ORF">MBESOW_P2819</name>
</gene>
<dbReference type="GO" id="GO:0003677">
    <property type="term" value="F:DNA binding"/>
    <property type="evidence" value="ECO:0007669"/>
    <property type="project" value="UniProtKB-KW"/>
</dbReference>
<evidence type="ECO:0000256" key="2">
    <source>
        <dbReference type="ARBA" id="ARBA00023015"/>
    </source>
</evidence>
<keyword evidence="2" id="KW-0805">Transcription regulation</keyword>
<accession>A0A401J4G2</accession>
<comment type="caution">
    <text evidence="6">The sequence shown here is derived from an EMBL/GenBank/DDBJ whole genome shotgun (WGS) entry which is preliminary data.</text>
</comment>
<sequence length="337" mass="37014">MLRIIQEIEADGKPPALIDPVSVRTGVERAQIETALAVELHGSFGKAARALNMLPKTVNKRVRDLEFQLGCPVFERQRRRLVPTPAGRVFLRHTAEILQDFHQLVGAVRRIADGKAGQIAIGYHGSVANGDLHRLLFAADPAYPDIQHLPVELSHDRLFETLASGRIDLAIVRGNPANFQGLSAPLWTERIILCLPVKHPLASRPLLQWPDLIGETFLVSGYDPSDAIRELLEDRFAPLQVSPPIVIHDISTRGVINMVGAGRGICLCLDSMLGDQYAGTVFHELTGAIGPEYVTSFACWLDDNPNPALKRLLARLHRQYAGAMKIESSITYPGGKS</sequence>
<dbReference type="EMBL" id="BBQY01000019">
    <property type="protein sequence ID" value="GBH31562.1"/>
    <property type="molecule type" value="Genomic_DNA"/>
</dbReference>
<dbReference type="Gene3D" id="3.40.190.10">
    <property type="entry name" value="Periplasmic binding protein-like II"/>
    <property type="match status" value="2"/>
</dbReference>
<evidence type="ECO:0000256" key="1">
    <source>
        <dbReference type="ARBA" id="ARBA00009437"/>
    </source>
</evidence>
<dbReference type="GO" id="GO:0003700">
    <property type="term" value="F:DNA-binding transcription factor activity"/>
    <property type="evidence" value="ECO:0007669"/>
    <property type="project" value="InterPro"/>
</dbReference>
<dbReference type="InterPro" id="IPR036388">
    <property type="entry name" value="WH-like_DNA-bd_sf"/>
</dbReference>
<evidence type="ECO:0000313" key="6">
    <source>
        <dbReference type="EMBL" id="GBH31562.1"/>
    </source>
</evidence>
<proteinExistence type="inferred from homology"/>
<reference evidence="6 7" key="1">
    <citation type="submission" date="2014-12" db="EMBL/GenBank/DDBJ databases">
        <title>Whole genome sequencing of Sphingobium xenophagum OW59.</title>
        <authorList>
            <person name="Ohta Y."/>
            <person name="Nishi S."/>
            <person name="Hatada Y."/>
        </authorList>
    </citation>
    <scope>NUCLEOTIDE SEQUENCE [LARGE SCALE GENOMIC DNA]</scope>
    <source>
        <strain evidence="6 7">OW59</strain>
    </source>
</reference>
<dbReference type="GO" id="GO:0032993">
    <property type="term" value="C:protein-DNA complex"/>
    <property type="evidence" value="ECO:0007669"/>
    <property type="project" value="TreeGrafter"/>
</dbReference>
<keyword evidence="3" id="KW-0238">DNA-binding</keyword>
<dbReference type="Proteomes" id="UP000290975">
    <property type="component" value="Unassembled WGS sequence"/>
</dbReference>
<dbReference type="RefSeq" id="WP_087574339.1">
    <property type="nucleotide sequence ID" value="NZ_BBQY01000019.1"/>
</dbReference>
<dbReference type="Gene3D" id="1.10.10.10">
    <property type="entry name" value="Winged helix-like DNA-binding domain superfamily/Winged helix DNA-binding domain"/>
    <property type="match status" value="1"/>
</dbReference>
<dbReference type="CDD" id="cd08414">
    <property type="entry name" value="PBP2_LTTR_aromatics_like"/>
    <property type="match status" value="1"/>
</dbReference>
<organism evidence="6 7">
    <name type="scientific">Sphingobium xenophagum</name>
    <dbReference type="NCBI Taxonomy" id="121428"/>
    <lineage>
        <taxon>Bacteria</taxon>
        <taxon>Pseudomonadati</taxon>
        <taxon>Pseudomonadota</taxon>
        <taxon>Alphaproteobacteria</taxon>
        <taxon>Sphingomonadales</taxon>
        <taxon>Sphingomonadaceae</taxon>
        <taxon>Sphingobium</taxon>
    </lineage>
</organism>
<keyword evidence="7" id="KW-1185">Reference proteome</keyword>
<dbReference type="PROSITE" id="PS50931">
    <property type="entry name" value="HTH_LYSR"/>
    <property type="match status" value="1"/>
</dbReference>
<dbReference type="Pfam" id="PF00126">
    <property type="entry name" value="HTH_1"/>
    <property type="match status" value="1"/>
</dbReference>
<feature type="domain" description="HTH lysR-type" evidence="5">
    <location>
        <begin position="31"/>
        <end position="84"/>
    </location>
</feature>
<dbReference type="AlphaFoldDB" id="A0A401J4G2"/>
<dbReference type="PANTHER" id="PTHR30346">
    <property type="entry name" value="TRANSCRIPTIONAL DUAL REGULATOR HCAR-RELATED"/>
    <property type="match status" value="1"/>
</dbReference>
<comment type="similarity">
    <text evidence="1">Belongs to the LysR transcriptional regulatory family.</text>
</comment>
<protein>
    <recommendedName>
        <fullName evidence="5">HTH lysR-type domain-containing protein</fullName>
    </recommendedName>
</protein>
<dbReference type="SUPFAM" id="SSF46785">
    <property type="entry name" value="Winged helix' DNA-binding domain"/>
    <property type="match status" value="1"/>
</dbReference>
<evidence type="ECO:0000259" key="5">
    <source>
        <dbReference type="PROSITE" id="PS50931"/>
    </source>
</evidence>
<evidence type="ECO:0000256" key="3">
    <source>
        <dbReference type="ARBA" id="ARBA00023125"/>
    </source>
</evidence>